<evidence type="ECO:0000256" key="3">
    <source>
        <dbReference type="ARBA" id="ARBA00022989"/>
    </source>
</evidence>
<dbReference type="InterPro" id="IPR013525">
    <property type="entry name" value="ABC2_TM"/>
</dbReference>
<keyword evidence="3 6" id="KW-1133">Transmembrane helix</keyword>
<dbReference type="Pfam" id="PF12698">
    <property type="entry name" value="ABC2_membrane_3"/>
    <property type="match status" value="1"/>
</dbReference>
<sequence length="448" mass="46019">MSTTTDPRPHGTPASLQDSQDAVGRLNPGAWLLVMNREIVVRALNKAFLVGLVVSLVLIGGVLAFVAWQSERTDSYTVAVVGDDATAVAVAQTARERGLASAEAAEASEDGDDGDEAAAGAAGFGAVAVPQADITVLEVADDAAARTALEDGTADAWLHRAGAGDPGAGWTLAGWSEPSGTLTTLLGAGVTERVLADNAARAGTSVAELTAGSTLTTERLDGHAVDRTFVFMAGFAFAFLFLMGAIGSGAMVAGSVVEEKQSRLVEIMAPAVSLRHLLAGKILGSSVIALAQNVLFAGVGLVGLSFTPLAQTLPAMSVSLGWFVAFFTVGFVAVASLYAVAGALASRTEDLQSTSTPMTMLVMAVYFLTFSASGTFEKVLSFVPLTSVVSMPVRVLAGEAAWWEALVSLGILAAFTAVAVLVCERAYRGALMQTGGRVTWRKALTAEA</sequence>
<dbReference type="RefSeq" id="WP_111250679.1">
    <property type="nucleotide sequence ID" value="NZ_QKWH01000004.1"/>
</dbReference>
<gene>
    <name evidence="8" type="ORF">DNL40_07765</name>
</gene>
<dbReference type="EMBL" id="QKWH01000004">
    <property type="protein sequence ID" value="PZR53401.1"/>
    <property type="molecule type" value="Genomic_DNA"/>
</dbReference>
<feature type="transmembrane region" description="Helical" evidence="6">
    <location>
        <begin position="358"/>
        <end position="380"/>
    </location>
</feature>
<comment type="subcellular location">
    <subcellularLocation>
        <location evidence="1">Membrane</location>
        <topology evidence="1">Multi-pass membrane protein</topology>
    </subcellularLocation>
</comment>
<feature type="transmembrane region" description="Helical" evidence="6">
    <location>
        <begin position="47"/>
        <end position="68"/>
    </location>
</feature>
<evidence type="ECO:0000256" key="1">
    <source>
        <dbReference type="ARBA" id="ARBA00004141"/>
    </source>
</evidence>
<accession>A0A2W5YFP8</accession>
<dbReference type="AlphaFoldDB" id="A0A2W5YFP8"/>
<dbReference type="Proteomes" id="UP000248783">
    <property type="component" value="Unassembled WGS sequence"/>
</dbReference>
<evidence type="ECO:0000313" key="9">
    <source>
        <dbReference type="Proteomes" id="UP000248783"/>
    </source>
</evidence>
<proteinExistence type="predicted"/>
<keyword evidence="2 6" id="KW-0812">Transmembrane</keyword>
<dbReference type="GO" id="GO:0140359">
    <property type="term" value="F:ABC-type transporter activity"/>
    <property type="evidence" value="ECO:0007669"/>
    <property type="project" value="InterPro"/>
</dbReference>
<organism evidence="8 9">
    <name type="scientific">Xylanimonas oleitrophica</name>
    <dbReference type="NCBI Taxonomy" id="2607479"/>
    <lineage>
        <taxon>Bacteria</taxon>
        <taxon>Bacillati</taxon>
        <taxon>Actinomycetota</taxon>
        <taxon>Actinomycetes</taxon>
        <taxon>Micrococcales</taxon>
        <taxon>Promicromonosporaceae</taxon>
        <taxon>Xylanimonas</taxon>
    </lineage>
</organism>
<feature type="transmembrane region" description="Helical" evidence="6">
    <location>
        <begin position="278"/>
        <end position="302"/>
    </location>
</feature>
<evidence type="ECO:0000256" key="5">
    <source>
        <dbReference type="SAM" id="MobiDB-lite"/>
    </source>
</evidence>
<reference evidence="8 9" key="1">
    <citation type="submission" date="2018-06" db="EMBL/GenBank/DDBJ databases">
        <title>Whole genome sequencing of a novel hydrocarbon degrading bacterial strain, PW21 isolated from oil contaminated produced water sample.</title>
        <authorList>
            <person name="Nagkirti P."/>
            <person name="Shaikh A."/>
            <person name="Gowdaman V."/>
            <person name="Engineer A.E."/>
            <person name="Dagar S."/>
            <person name="Dhakephalkar P.K."/>
        </authorList>
    </citation>
    <scope>NUCLEOTIDE SEQUENCE [LARGE SCALE GENOMIC DNA]</scope>
    <source>
        <strain evidence="8 9">PW21</strain>
    </source>
</reference>
<evidence type="ECO:0000259" key="7">
    <source>
        <dbReference type="Pfam" id="PF12698"/>
    </source>
</evidence>
<keyword evidence="9" id="KW-1185">Reference proteome</keyword>
<keyword evidence="4 6" id="KW-0472">Membrane</keyword>
<comment type="caution">
    <text evidence="8">The sequence shown here is derived from an EMBL/GenBank/DDBJ whole genome shotgun (WGS) entry which is preliminary data.</text>
</comment>
<feature type="transmembrane region" description="Helical" evidence="6">
    <location>
        <begin position="322"/>
        <end position="346"/>
    </location>
</feature>
<evidence type="ECO:0000256" key="2">
    <source>
        <dbReference type="ARBA" id="ARBA00022692"/>
    </source>
</evidence>
<feature type="transmembrane region" description="Helical" evidence="6">
    <location>
        <begin position="229"/>
        <end position="257"/>
    </location>
</feature>
<evidence type="ECO:0000256" key="4">
    <source>
        <dbReference type="ARBA" id="ARBA00023136"/>
    </source>
</evidence>
<feature type="transmembrane region" description="Helical" evidence="6">
    <location>
        <begin position="400"/>
        <end position="423"/>
    </location>
</feature>
<feature type="region of interest" description="Disordered" evidence="5">
    <location>
        <begin position="1"/>
        <end position="21"/>
    </location>
</feature>
<dbReference type="GO" id="GO:0016020">
    <property type="term" value="C:membrane"/>
    <property type="evidence" value="ECO:0007669"/>
    <property type="project" value="UniProtKB-SubCell"/>
</dbReference>
<evidence type="ECO:0000313" key="8">
    <source>
        <dbReference type="EMBL" id="PZR53401.1"/>
    </source>
</evidence>
<feature type="domain" description="ABC-2 type transporter transmembrane" evidence="7">
    <location>
        <begin position="46"/>
        <end position="421"/>
    </location>
</feature>
<protein>
    <submittedName>
        <fullName evidence="8">ABC transporter permease</fullName>
    </submittedName>
</protein>
<name>A0A2W5YFP8_9MICO</name>
<evidence type="ECO:0000256" key="6">
    <source>
        <dbReference type="SAM" id="Phobius"/>
    </source>
</evidence>